<name>A0AC11E616_SHEEP</name>
<protein>
    <submittedName>
        <fullName evidence="1">Uncharacterized protein</fullName>
    </submittedName>
</protein>
<evidence type="ECO:0000313" key="1">
    <source>
        <dbReference type="Ensembl" id="ENSOARP00020054845.1"/>
    </source>
</evidence>
<accession>A0AC11E616</accession>
<reference evidence="1" key="3">
    <citation type="submission" date="2025-09" db="UniProtKB">
        <authorList>
            <consortium name="Ensembl"/>
        </authorList>
    </citation>
    <scope>IDENTIFICATION</scope>
</reference>
<dbReference type="Ensembl" id="ENSOART00020079112.1">
    <property type="protein sequence ID" value="ENSOARP00020054845.1"/>
    <property type="gene ID" value="ENSOARG00020034788.1"/>
</dbReference>
<reference evidence="1" key="1">
    <citation type="submission" date="2020-11" db="EMBL/GenBank/DDBJ databases">
        <authorList>
            <person name="Davenport K.M."/>
            <person name="Bickhart D.M."/>
            <person name="Smith T.P.L."/>
            <person name="Murdoch B.M."/>
            <person name="Rosen B.D."/>
        </authorList>
    </citation>
    <scope>NUCLEOTIDE SEQUENCE [LARGE SCALE GENOMIC DNA]</scope>
    <source>
        <strain evidence="1">OAR_USU_Benz2616</strain>
    </source>
</reference>
<reference evidence="1" key="2">
    <citation type="submission" date="2025-08" db="UniProtKB">
        <authorList>
            <consortium name="Ensembl"/>
        </authorList>
    </citation>
    <scope>IDENTIFICATION</scope>
</reference>
<proteinExistence type="predicted"/>
<sequence length="184" mass="20856">MMPSSHLILSRPLLLLPTIPPSIRVTFNESTLHMRWPKYWSFSFSIIPSKEIPGLISFRMDWLDLLAVQGTLRSLLQHHSSKPSILQHSAFFTVQLSHPYMTTGKNIALSKWTFVGKVMSLLLNMLSRLVITFLPRSKRLLISWLQSPSAVILEPKNIKSDTVSTVSPSISHEVMGPDAMIFVF</sequence>
<organism evidence="1">
    <name type="scientific">Ovis aries</name>
    <name type="common">Sheep</name>
    <dbReference type="NCBI Taxonomy" id="9940"/>
    <lineage>
        <taxon>Eukaryota</taxon>
        <taxon>Metazoa</taxon>
        <taxon>Chordata</taxon>
        <taxon>Craniata</taxon>
        <taxon>Vertebrata</taxon>
        <taxon>Euteleostomi</taxon>
        <taxon>Mammalia</taxon>
        <taxon>Eutheria</taxon>
        <taxon>Laurasiatheria</taxon>
        <taxon>Artiodactyla</taxon>
        <taxon>Ruminantia</taxon>
        <taxon>Pecora</taxon>
        <taxon>Bovidae</taxon>
        <taxon>Caprinae</taxon>
        <taxon>Ovis</taxon>
    </lineage>
</organism>